<evidence type="ECO:0000259" key="6">
    <source>
        <dbReference type="PROSITE" id="PS50262"/>
    </source>
</evidence>
<evidence type="ECO:0000256" key="2">
    <source>
        <dbReference type="ARBA" id="ARBA00022692"/>
    </source>
</evidence>
<comment type="subcellular location">
    <subcellularLocation>
        <location evidence="1">Membrane</location>
    </subcellularLocation>
</comment>
<feature type="transmembrane region" description="Helical" evidence="5">
    <location>
        <begin position="164"/>
        <end position="184"/>
    </location>
</feature>
<evidence type="ECO:0000313" key="7">
    <source>
        <dbReference type="EMBL" id="KAK7090247.1"/>
    </source>
</evidence>
<feature type="transmembrane region" description="Helical" evidence="5">
    <location>
        <begin position="122"/>
        <end position="143"/>
    </location>
</feature>
<comment type="caution">
    <text evidence="7">The sequence shown here is derived from an EMBL/GenBank/DDBJ whole genome shotgun (WGS) entry which is preliminary data.</text>
</comment>
<feature type="domain" description="G-protein coupled receptors family 1 profile" evidence="6">
    <location>
        <begin position="64"/>
        <end position="338"/>
    </location>
</feature>
<dbReference type="GO" id="GO:0016020">
    <property type="term" value="C:membrane"/>
    <property type="evidence" value="ECO:0007669"/>
    <property type="project" value="UniProtKB-SubCell"/>
</dbReference>
<dbReference type="Proteomes" id="UP001374579">
    <property type="component" value="Unassembled WGS sequence"/>
</dbReference>
<dbReference type="InterPro" id="IPR052954">
    <property type="entry name" value="GPCR-Ligand_Int"/>
</dbReference>
<feature type="transmembrane region" description="Helical" evidence="5">
    <location>
        <begin position="212"/>
        <end position="236"/>
    </location>
</feature>
<keyword evidence="3 5" id="KW-1133">Transmembrane helix</keyword>
<proteinExistence type="predicted"/>
<evidence type="ECO:0000256" key="1">
    <source>
        <dbReference type="ARBA" id="ARBA00004370"/>
    </source>
</evidence>
<feature type="transmembrane region" description="Helical" evidence="5">
    <location>
        <begin position="272"/>
        <end position="294"/>
    </location>
</feature>
<dbReference type="PANTHER" id="PTHR46641:SF25">
    <property type="entry name" value="CNMAMIDE RECEPTOR-RELATED"/>
    <property type="match status" value="1"/>
</dbReference>
<evidence type="ECO:0000256" key="5">
    <source>
        <dbReference type="SAM" id="Phobius"/>
    </source>
</evidence>
<dbReference type="AlphaFoldDB" id="A0AAN9ANM5"/>
<dbReference type="InterPro" id="IPR017452">
    <property type="entry name" value="GPCR_Rhodpsn_7TM"/>
</dbReference>
<dbReference type="GO" id="GO:0004930">
    <property type="term" value="F:G protein-coupled receptor activity"/>
    <property type="evidence" value="ECO:0007669"/>
    <property type="project" value="InterPro"/>
</dbReference>
<dbReference type="PANTHER" id="PTHR46641">
    <property type="entry name" value="FMRFAMIDE RECEPTOR-RELATED"/>
    <property type="match status" value="1"/>
</dbReference>
<feature type="transmembrane region" description="Helical" evidence="5">
    <location>
        <begin position="48"/>
        <end position="71"/>
    </location>
</feature>
<feature type="transmembrane region" description="Helical" evidence="5">
    <location>
        <begin position="83"/>
        <end position="110"/>
    </location>
</feature>
<dbReference type="EMBL" id="JBAMIC010000024">
    <property type="protein sequence ID" value="KAK7090247.1"/>
    <property type="molecule type" value="Genomic_DNA"/>
</dbReference>
<keyword evidence="2 5" id="KW-0812">Transmembrane</keyword>
<dbReference type="CDD" id="cd14978">
    <property type="entry name" value="7tmA_FMRFamide_R-like"/>
    <property type="match status" value="1"/>
</dbReference>
<gene>
    <name evidence="7" type="ORF">V1264_010069</name>
</gene>
<dbReference type="Pfam" id="PF00001">
    <property type="entry name" value="7tm_1"/>
    <property type="match status" value="1"/>
</dbReference>
<keyword evidence="4 5" id="KW-0472">Membrane</keyword>
<dbReference type="PRINTS" id="PR00237">
    <property type="entry name" value="GPCRRHODOPSN"/>
</dbReference>
<evidence type="ECO:0000313" key="8">
    <source>
        <dbReference type="Proteomes" id="UP001374579"/>
    </source>
</evidence>
<dbReference type="Gene3D" id="1.20.1070.10">
    <property type="entry name" value="Rhodopsin 7-helix transmembrane proteins"/>
    <property type="match status" value="1"/>
</dbReference>
<evidence type="ECO:0000256" key="4">
    <source>
        <dbReference type="ARBA" id="ARBA00023136"/>
    </source>
</evidence>
<protein>
    <recommendedName>
        <fullName evidence="6">G-protein coupled receptors family 1 profile domain-containing protein</fullName>
    </recommendedName>
</protein>
<feature type="transmembrane region" description="Helical" evidence="5">
    <location>
        <begin position="321"/>
        <end position="340"/>
    </location>
</feature>
<sequence length="362" mass="39527">MAHHADNTDDIITVTWGAVTSPSDVNNTSVPDLFLLLGSEPMFIAASLLYKVGLVVIFVAGIVGNVMTLMIQHHIAGDSDSGLSVFISSLAVADSAALACTSWYLLAFHLIDTKDNQGTCKIAYFLVYSLCMMPTWILVAMTLQRAASILFPHRVKAVWTARKAKVTVCVIVLASLALNSHMVYGRELQALPGEDQQCGYVSEEYRHVFEDVWPFVDLVLASFLPFVLLIGANAVLVNRVRRSVEEAKQSLATGSSRQQLQTREQKASSMTVTLICVSLAFLLLTSPVALFYVAKRTAGISRQPGATDDVREMADNVFAEALGNILFLSNNAINFYIYILTGSRYREALKGMLGCRAAEKGM</sequence>
<keyword evidence="8" id="KW-1185">Reference proteome</keyword>
<dbReference type="SUPFAM" id="SSF81321">
    <property type="entry name" value="Family A G protein-coupled receptor-like"/>
    <property type="match status" value="1"/>
</dbReference>
<evidence type="ECO:0000256" key="3">
    <source>
        <dbReference type="ARBA" id="ARBA00022989"/>
    </source>
</evidence>
<accession>A0AAN9ANM5</accession>
<name>A0AAN9ANM5_9CAEN</name>
<dbReference type="PROSITE" id="PS50262">
    <property type="entry name" value="G_PROTEIN_RECEP_F1_2"/>
    <property type="match status" value="1"/>
</dbReference>
<organism evidence="7 8">
    <name type="scientific">Littorina saxatilis</name>
    <dbReference type="NCBI Taxonomy" id="31220"/>
    <lineage>
        <taxon>Eukaryota</taxon>
        <taxon>Metazoa</taxon>
        <taxon>Spiralia</taxon>
        <taxon>Lophotrochozoa</taxon>
        <taxon>Mollusca</taxon>
        <taxon>Gastropoda</taxon>
        <taxon>Caenogastropoda</taxon>
        <taxon>Littorinimorpha</taxon>
        <taxon>Littorinoidea</taxon>
        <taxon>Littorinidae</taxon>
        <taxon>Littorina</taxon>
    </lineage>
</organism>
<dbReference type="InterPro" id="IPR000276">
    <property type="entry name" value="GPCR_Rhodpsn"/>
</dbReference>
<reference evidence="7 8" key="1">
    <citation type="submission" date="2024-02" db="EMBL/GenBank/DDBJ databases">
        <title>Chromosome-scale genome assembly of the rough periwinkle Littorina saxatilis.</title>
        <authorList>
            <person name="De Jode A."/>
            <person name="Faria R."/>
            <person name="Formenti G."/>
            <person name="Sims Y."/>
            <person name="Smith T.P."/>
            <person name="Tracey A."/>
            <person name="Wood J.M.D."/>
            <person name="Zagrodzka Z.B."/>
            <person name="Johannesson K."/>
            <person name="Butlin R.K."/>
            <person name="Leder E.H."/>
        </authorList>
    </citation>
    <scope>NUCLEOTIDE SEQUENCE [LARGE SCALE GENOMIC DNA]</scope>
    <source>
        <strain evidence="7">Snail1</strain>
        <tissue evidence="7">Muscle</tissue>
    </source>
</reference>